<evidence type="ECO:0000256" key="1">
    <source>
        <dbReference type="SAM" id="MobiDB-lite"/>
    </source>
</evidence>
<feature type="compositionally biased region" description="Low complexity" evidence="1">
    <location>
        <begin position="155"/>
        <end position="166"/>
    </location>
</feature>
<evidence type="ECO:0000313" key="2">
    <source>
        <dbReference type="EMBL" id="KAJ1156117.1"/>
    </source>
</evidence>
<dbReference type="EMBL" id="JANPWB010000009">
    <property type="protein sequence ID" value="KAJ1156117.1"/>
    <property type="molecule type" value="Genomic_DNA"/>
</dbReference>
<comment type="caution">
    <text evidence="2">The sequence shown here is derived from an EMBL/GenBank/DDBJ whole genome shotgun (WGS) entry which is preliminary data.</text>
</comment>
<accession>A0AAV7RUB9</accession>
<reference evidence="2" key="1">
    <citation type="journal article" date="2022" name="bioRxiv">
        <title>Sequencing and chromosome-scale assembly of the giantPleurodeles waltlgenome.</title>
        <authorList>
            <person name="Brown T."/>
            <person name="Elewa A."/>
            <person name="Iarovenko S."/>
            <person name="Subramanian E."/>
            <person name="Araus A.J."/>
            <person name="Petzold A."/>
            <person name="Susuki M."/>
            <person name="Suzuki K.-i.T."/>
            <person name="Hayashi T."/>
            <person name="Toyoda A."/>
            <person name="Oliveira C."/>
            <person name="Osipova E."/>
            <person name="Leigh N.D."/>
            <person name="Simon A."/>
            <person name="Yun M.H."/>
        </authorList>
    </citation>
    <scope>NUCLEOTIDE SEQUENCE</scope>
    <source>
        <strain evidence="2">20211129_DDA</strain>
        <tissue evidence="2">Liver</tissue>
    </source>
</reference>
<dbReference type="Proteomes" id="UP001066276">
    <property type="component" value="Chromosome 5"/>
</dbReference>
<proteinExistence type="predicted"/>
<name>A0AAV7RUB9_PLEWA</name>
<dbReference type="AlphaFoldDB" id="A0AAV7RUB9"/>
<keyword evidence="3" id="KW-1185">Reference proteome</keyword>
<sequence length="232" mass="24601">MVILGPNNHPMWVALQSKQGPAPLFNRLLSLTLVGAFLLPSAIPSAAMSVKWPPRPVIPGPNLLLCCAAPPGVLCGICTAGSGRGEEEEAKDQIGAGKAVSAPLRSPSPTHRTPPLLVGAGRPGRHQADSPAPATSRYARAGDPSPPRLRASQKPPGAAPLSPSLPWNAAVSPDLGEAVTDLKRHLRRHRPGFLVGPSQSLHIRHPSWPLSWPLPRPHSLPFCQFNNTLKHN</sequence>
<feature type="region of interest" description="Disordered" evidence="1">
    <location>
        <begin position="89"/>
        <end position="167"/>
    </location>
</feature>
<protein>
    <submittedName>
        <fullName evidence="2">Uncharacterized protein</fullName>
    </submittedName>
</protein>
<organism evidence="2 3">
    <name type="scientific">Pleurodeles waltl</name>
    <name type="common">Iberian ribbed newt</name>
    <dbReference type="NCBI Taxonomy" id="8319"/>
    <lineage>
        <taxon>Eukaryota</taxon>
        <taxon>Metazoa</taxon>
        <taxon>Chordata</taxon>
        <taxon>Craniata</taxon>
        <taxon>Vertebrata</taxon>
        <taxon>Euteleostomi</taxon>
        <taxon>Amphibia</taxon>
        <taxon>Batrachia</taxon>
        <taxon>Caudata</taxon>
        <taxon>Salamandroidea</taxon>
        <taxon>Salamandridae</taxon>
        <taxon>Pleurodelinae</taxon>
        <taxon>Pleurodeles</taxon>
    </lineage>
</organism>
<gene>
    <name evidence="2" type="ORF">NDU88_008842</name>
</gene>
<evidence type="ECO:0000313" key="3">
    <source>
        <dbReference type="Proteomes" id="UP001066276"/>
    </source>
</evidence>